<evidence type="ECO:0000256" key="3">
    <source>
        <dbReference type="ARBA" id="ARBA00022475"/>
    </source>
</evidence>
<dbReference type="EMBL" id="CP027750">
    <property type="protein sequence ID" value="AZE27085.1"/>
    <property type="molecule type" value="Genomic_DNA"/>
</dbReference>
<accession>A0AAD0ZE45</accession>
<dbReference type="InterPro" id="IPR032808">
    <property type="entry name" value="DoxX"/>
</dbReference>
<evidence type="ECO:0000313" key="8">
    <source>
        <dbReference type="EMBL" id="AZE27085.1"/>
    </source>
</evidence>
<feature type="transmembrane region" description="Helical" evidence="7">
    <location>
        <begin position="105"/>
        <end position="127"/>
    </location>
</feature>
<evidence type="ECO:0000313" key="9">
    <source>
        <dbReference type="Proteomes" id="UP000280455"/>
    </source>
</evidence>
<comment type="similarity">
    <text evidence="2">Belongs to the DoxX family.</text>
</comment>
<dbReference type="PANTHER" id="PTHR33452">
    <property type="entry name" value="OXIDOREDUCTASE CATD-RELATED"/>
    <property type="match status" value="1"/>
</dbReference>
<evidence type="ECO:0000256" key="7">
    <source>
        <dbReference type="SAM" id="Phobius"/>
    </source>
</evidence>
<dbReference type="Pfam" id="PF07681">
    <property type="entry name" value="DoxX"/>
    <property type="match status" value="1"/>
</dbReference>
<sequence length="162" mass="17341">MRPTTDSPAPRNTLLIPALAPLYRIGEPLAYALLRVCYGVIMISHGLPKLLGQAHGSMADPMAASINLIQNVLHLPAPALIALFVALLEGVGGLLLALGLGTRLLAAMMGVQMLTIAGLLGPTWPWIDRGMEYPVLLAFLSFYILFRGAGRHALDHTLGREL</sequence>
<evidence type="ECO:0008006" key="10">
    <source>
        <dbReference type="Google" id="ProtNLM"/>
    </source>
</evidence>
<reference evidence="8 9" key="1">
    <citation type="submission" date="2018-03" db="EMBL/GenBank/DDBJ databases">
        <title>Diversity of phytobeneficial traits revealed by whole-genome analysis of worldwide-isolated phenazine-producing Pseudomonas spp.</title>
        <authorList>
            <person name="Biessy A."/>
            <person name="Novinscak A."/>
            <person name="Blom J."/>
            <person name="Leger G."/>
            <person name="Thomashow L.S."/>
            <person name="Cazorla F.M."/>
            <person name="Josic D."/>
            <person name="Filion M."/>
        </authorList>
    </citation>
    <scope>NUCLEOTIDE SEQUENCE [LARGE SCALE GENOMIC DNA]</scope>
    <source>
        <strain evidence="8 9">ChPhzS24</strain>
    </source>
</reference>
<keyword evidence="6 7" id="KW-0472">Membrane</keyword>
<evidence type="ECO:0000256" key="6">
    <source>
        <dbReference type="ARBA" id="ARBA00023136"/>
    </source>
</evidence>
<dbReference type="AlphaFoldDB" id="A0AAD0ZE45"/>
<dbReference type="RefSeq" id="WP_016702554.1">
    <property type="nucleotide sequence ID" value="NZ_CP027747.1"/>
</dbReference>
<feature type="transmembrane region" description="Helical" evidence="7">
    <location>
        <begin position="77"/>
        <end position="98"/>
    </location>
</feature>
<keyword evidence="3" id="KW-1003">Cell membrane</keyword>
<keyword evidence="5 7" id="KW-1133">Transmembrane helix</keyword>
<organism evidence="8 9">
    <name type="scientific">Pseudomonas chlororaphis subsp. aureofaciens</name>
    <dbReference type="NCBI Taxonomy" id="587851"/>
    <lineage>
        <taxon>Bacteria</taxon>
        <taxon>Pseudomonadati</taxon>
        <taxon>Pseudomonadota</taxon>
        <taxon>Gammaproteobacteria</taxon>
        <taxon>Pseudomonadales</taxon>
        <taxon>Pseudomonadaceae</taxon>
        <taxon>Pseudomonas</taxon>
    </lineage>
</organism>
<proteinExistence type="inferred from homology"/>
<dbReference type="Proteomes" id="UP000280455">
    <property type="component" value="Chromosome"/>
</dbReference>
<comment type="subcellular location">
    <subcellularLocation>
        <location evidence="1">Cell membrane</location>
        <topology evidence="1">Multi-pass membrane protein</topology>
    </subcellularLocation>
</comment>
<protein>
    <recommendedName>
        <fullName evidence="10">DoxX family protein</fullName>
    </recommendedName>
</protein>
<evidence type="ECO:0000256" key="5">
    <source>
        <dbReference type="ARBA" id="ARBA00022989"/>
    </source>
</evidence>
<dbReference type="PANTHER" id="PTHR33452:SF1">
    <property type="entry name" value="INNER MEMBRANE PROTEIN YPHA-RELATED"/>
    <property type="match status" value="1"/>
</dbReference>
<name>A0AAD0ZE45_9PSED</name>
<evidence type="ECO:0000256" key="1">
    <source>
        <dbReference type="ARBA" id="ARBA00004651"/>
    </source>
</evidence>
<feature type="transmembrane region" description="Helical" evidence="7">
    <location>
        <begin position="133"/>
        <end position="150"/>
    </location>
</feature>
<gene>
    <name evidence="8" type="ORF">C4K07_0269</name>
</gene>
<keyword evidence="4 7" id="KW-0812">Transmembrane</keyword>
<dbReference type="InterPro" id="IPR051907">
    <property type="entry name" value="DoxX-like_oxidoreductase"/>
</dbReference>
<evidence type="ECO:0000256" key="2">
    <source>
        <dbReference type="ARBA" id="ARBA00006679"/>
    </source>
</evidence>
<dbReference type="GO" id="GO:0005886">
    <property type="term" value="C:plasma membrane"/>
    <property type="evidence" value="ECO:0007669"/>
    <property type="project" value="UniProtKB-SubCell"/>
</dbReference>
<evidence type="ECO:0000256" key="4">
    <source>
        <dbReference type="ARBA" id="ARBA00022692"/>
    </source>
</evidence>